<feature type="domain" description="Nudix hydrolase" evidence="6">
    <location>
        <begin position="83"/>
        <end position="232"/>
    </location>
</feature>
<dbReference type="Proteomes" id="UP000683925">
    <property type="component" value="Unassembled WGS sequence"/>
</dbReference>
<evidence type="ECO:0000313" key="7">
    <source>
        <dbReference type="EMBL" id="CAD8212608.1"/>
    </source>
</evidence>
<comment type="cofactor">
    <cofactor evidence="2">
        <name>Mg(2+)</name>
        <dbReference type="ChEBI" id="CHEBI:18420"/>
    </cofactor>
</comment>
<dbReference type="OrthoDB" id="447842at2759"/>
<evidence type="ECO:0000256" key="3">
    <source>
        <dbReference type="ARBA" id="ARBA00005582"/>
    </source>
</evidence>
<dbReference type="PROSITE" id="PS51462">
    <property type="entry name" value="NUDIX"/>
    <property type="match status" value="1"/>
</dbReference>
<comment type="similarity">
    <text evidence="3">Belongs to the Nudix hydrolase family.</text>
</comment>
<comment type="caution">
    <text evidence="7">The sequence shown here is derived from an EMBL/GenBank/DDBJ whole genome shotgun (WGS) entry which is preliminary data.</text>
</comment>
<dbReference type="InterPro" id="IPR000086">
    <property type="entry name" value="NUDIX_hydrolase_dom"/>
</dbReference>
<evidence type="ECO:0000256" key="5">
    <source>
        <dbReference type="ARBA" id="ARBA00023211"/>
    </source>
</evidence>
<keyword evidence="8" id="KW-1185">Reference proteome</keyword>
<comment type="cofactor">
    <cofactor evidence="1">
        <name>Mn(2+)</name>
        <dbReference type="ChEBI" id="CHEBI:29035"/>
    </cofactor>
</comment>
<name>A0A8S1YGU5_PAROT</name>
<gene>
    <name evidence="7" type="ORF">POCTA_138.1.T1580095</name>
</gene>
<dbReference type="GO" id="GO:0006742">
    <property type="term" value="P:NADP+ catabolic process"/>
    <property type="evidence" value="ECO:0007669"/>
    <property type="project" value="TreeGrafter"/>
</dbReference>
<accession>A0A8S1YGU5</accession>
<sequence length="252" mass="29498">MRQLLKLQKSYGVDILRGKTLYAGKCMLDLFDNNLISYQYRQHEAQLNLSLQEQGWSQIHLLHSNCCPCQNKDLKPLDQNYSKIKLATVAMLCDRDYNFLLTRRHSQMKTFPKSWVFPGGMVEGQQNLESECLREVQEETGLDVLPILDKMELKVMYESIYPTKLEDNQYPIKQTLCMFYEVKINQSYQNVTVKMQEYEVDDYKWVSKKQMLQIMNEQTKDHSFLEIAGIYPNSYGSGIGEGHVKAFLHCYA</sequence>
<dbReference type="Pfam" id="PF00293">
    <property type="entry name" value="NUDIX"/>
    <property type="match status" value="1"/>
</dbReference>
<keyword evidence="4" id="KW-0378">Hydrolase</keyword>
<organism evidence="7 8">
    <name type="scientific">Paramecium octaurelia</name>
    <dbReference type="NCBI Taxonomy" id="43137"/>
    <lineage>
        <taxon>Eukaryota</taxon>
        <taxon>Sar</taxon>
        <taxon>Alveolata</taxon>
        <taxon>Ciliophora</taxon>
        <taxon>Intramacronucleata</taxon>
        <taxon>Oligohymenophorea</taxon>
        <taxon>Peniculida</taxon>
        <taxon>Parameciidae</taxon>
        <taxon>Paramecium</taxon>
    </lineage>
</organism>
<evidence type="ECO:0000256" key="2">
    <source>
        <dbReference type="ARBA" id="ARBA00001946"/>
    </source>
</evidence>
<dbReference type="OMA" id="MYESIYP"/>
<evidence type="ECO:0000256" key="4">
    <source>
        <dbReference type="ARBA" id="ARBA00022801"/>
    </source>
</evidence>
<dbReference type="InterPro" id="IPR033716">
    <property type="entry name" value="Nudt17_dom"/>
</dbReference>
<dbReference type="EMBL" id="CAJJDP010000160">
    <property type="protein sequence ID" value="CAD8212608.1"/>
    <property type="molecule type" value="Genomic_DNA"/>
</dbReference>
<protein>
    <recommendedName>
        <fullName evidence="6">Nudix hydrolase domain-containing protein</fullName>
    </recommendedName>
</protein>
<dbReference type="InterPro" id="IPR050241">
    <property type="entry name" value="NAD-cap_RNA_hydrolase_NudC"/>
</dbReference>
<evidence type="ECO:0000256" key="1">
    <source>
        <dbReference type="ARBA" id="ARBA00001936"/>
    </source>
</evidence>
<dbReference type="GO" id="GO:0035529">
    <property type="term" value="F:NADH pyrophosphatase activity"/>
    <property type="evidence" value="ECO:0007669"/>
    <property type="project" value="TreeGrafter"/>
</dbReference>
<dbReference type="FunFam" id="3.90.79.10:FF:000176">
    <property type="entry name" value="Uncharacterized protein"/>
    <property type="match status" value="1"/>
</dbReference>
<dbReference type="GO" id="GO:0005777">
    <property type="term" value="C:peroxisome"/>
    <property type="evidence" value="ECO:0007669"/>
    <property type="project" value="TreeGrafter"/>
</dbReference>
<dbReference type="GO" id="GO:0019677">
    <property type="term" value="P:NAD+ catabolic process"/>
    <property type="evidence" value="ECO:0007669"/>
    <property type="project" value="TreeGrafter"/>
</dbReference>
<dbReference type="CDD" id="cd04694">
    <property type="entry name" value="NUDIX_Nudt17"/>
    <property type="match status" value="1"/>
</dbReference>
<dbReference type="GO" id="GO:0005829">
    <property type="term" value="C:cytosol"/>
    <property type="evidence" value="ECO:0007669"/>
    <property type="project" value="TreeGrafter"/>
</dbReference>
<evidence type="ECO:0000313" key="8">
    <source>
        <dbReference type="Proteomes" id="UP000683925"/>
    </source>
</evidence>
<dbReference type="PANTHER" id="PTHR42904:SF1">
    <property type="entry name" value="NUCLEOSIDE DIPHOSPHATE-LINKED MOIETY X MOTIF 17"/>
    <property type="match status" value="1"/>
</dbReference>
<proteinExistence type="inferred from homology"/>
<keyword evidence="5" id="KW-0464">Manganese</keyword>
<dbReference type="PANTHER" id="PTHR42904">
    <property type="entry name" value="NUDIX HYDROLASE, NUDC SUBFAMILY"/>
    <property type="match status" value="1"/>
</dbReference>
<evidence type="ECO:0000259" key="6">
    <source>
        <dbReference type="PROSITE" id="PS51462"/>
    </source>
</evidence>
<reference evidence="7" key="1">
    <citation type="submission" date="2021-01" db="EMBL/GenBank/DDBJ databases">
        <authorList>
            <consortium name="Genoscope - CEA"/>
            <person name="William W."/>
        </authorList>
    </citation>
    <scope>NUCLEOTIDE SEQUENCE</scope>
</reference>
<dbReference type="AlphaFoldDB" id="A0A8S1YGU5"/>